<name>A0ABX0YRG2_STRTL</name>
<sequence length="183" mass="18236">MATAVAAGLATGSLVLVTSVPALAAAPDRADSSPPSVPPLVEPPAAPSGPVPPLVQPPYPPVTSVLPPSSHATPTASASSAAPVAPPAPQSSEPPSTGSPVPPLVQPPAEPPQERACDSRVAAGDTLWDLADRLLGDGGRWRELYEANRAAIEAAARAHGLAASDGGQLVFPDVRLRIPGACT</sequence>
<proteinExistence type="predicted"/>
<feature type="chain" id="PRO_5045971465" evidence="2">
    <location>
        <begin position="25"/>
        <end position="183"/>
    </location>
</feature>
<accession>A0ABX0YRG2</accession>
<dbReference type="InterPro" id="IPR036779">
    <property type="entry name" value="LysM_dom_sf"/>
</dbReference>
<feature type="compositionally biased region" description="Pro residues" evidence="1">
    <location>
        <begin position="100"/>
        <end position="111"/>
    </location>
</feature>
<feature type="compositionally biased region" description="Low complexity" evidence="1">
    <location>
        <begin position="62"/>
        <end position="83"/>
    </location>
</feature>
<comment type="caution">
    <text evidence="3">The sequence shown here is derived from an EMBL/GenBank/DDBJ whole genome shotgun (WGS) entry which is preliminary data.</text>
</comment>
<feature type="compositionally biased region" description="Pro residues" evidence="1">
    <location>
        <begin position="35"/>
        <end position="61"/>
    </location>
</feature>
<keyword evidence="2" id="KW-0732">Signal</keyword>
<evidence type="ECO:0000256" key="2">
    <source>
        <dbReference type="SAM" id="SignalP"/>
    </source>
</evidence>
<dbReference type="EMBL" id="JAATEL010000003">
    <property type="protein sequence ID" value="NJP13658.1"/>
    <property type="molecule type" value="Genomic_DNA"/>
</dbReference>
<evidence type="ECO:0000313" key="4">
    <source>
        <dbReference type="Proteomes" id="UP000635996"/>
    </source>
</evidence>
<dbReference type="Gene3D" id="3.10.350.10">
    <property type="entry name" value="LysM domain"/>
    <property type="match status" value="1"/>
</dbReference>
<evidence type="ECO:0000256" key="1">
    <source>
        <dbReference type="SAM" id="MobiDB-lite"/>
    </source>
</evidence>
<dbReference type="Proteomes" id="UP000635996">
    <property type="component" value="Unassembled WGS sequence"/>
</dbReference>
<dbReference type="RefSeq" id="WP_168131016.1">
    <property type="nucleotide sequence ID" value="NZ_BMVZ01000001.1"/>
</dbReference>
<evidence type="ECO:0000313" key="3">
    <source>
        <dbReference type="EMBL" id="NJP13658.1"/>
    </source>
</evidence>
<feature type="region of interest" description="Disordered" evidence="1">
    <location>
        <begin position="26"/>
        <end position="115"/>
    </location>
</feature>
<keyword evidence="4" id="KW-1185">Reference proteome</keyword>
<protein>
    <submittedName>
        <fullName evidence="3">LysM peptidoglycan-binding domain-containing protein</fullName>
    </submittedName>
</protein>
<reference evidence="3 4" key="1">
    <citation type="submission" date="2020-03" db="EMBL/GenBank/DDBJ databases">
        <title>WGS of actinomycetes isolated from Thailand.</title>
        <authorList>
            <person name="Thawai C."/>
        </authorList>
    </citation>
    <scope>NUCLEOTIDE SEQUENCE [LARGE SCALE GENOMIC DNA]</scope>
    <source>
        <strain evidence="3 4">NBRC 13905</strain>
    </source>
</reference>
<organism evidence="3 4">
    <name type="scientific">Streptomyces thermoviolaceus subsp. thermoviolaceus</name>
    <dbReference type="NCBI Taxonomy" id="66860"/>
    <lineage>
        <taxon>Bacteria</taxon>
        <taxon>Bacillati</taxon>
        <taxon>Actinomycetota</taxon>
        <taxon>Actinomycetes</taxon>
        <taxon>Kitasatosporales</taxon>
        <taxon>Streptomycetaceae</taxon>
        <taxon>Streptomyces</taxon>
    </lineage>
</organism>
<gene>
    <name evidence="3" type="ORF">HCJ95_04955</name>
</gene>
<feature type="signal peptide" evidence="2">
    <location>
        <begin position="1"/>
        <end position="24"/>
    </location>
</feature>